<accession>A0A183A440</accession>
<evidence type="ECO:0000313" key="1">
    <source>
        <dbReference type="EMBL" id="VDP45122.1"/>
    </source>
</evidence>
<dbReference type="AlphaFoldDB" id="A0A183A440"/>
<keyword evidence="2" id="KW-1185">Reference proteome</keyword>
<proteinExistence type="predicted"/>
<organism evidence="3">
    <name type="scientific">Echinostoma caproni</name>
    <dbReference type="NCBI Taxonomy" id="27848"/>
    <lineage>
        <taxon>Eukaryota</taxon>
        <taxon>Metazoa</taxon>
        <taxon>Spiralia</taxon>
        <taxon>Lophotrochozoa</taxon>
        <taxon>Platyhelminthes</taxon>
        <taxon>Trematoda</taxon>
        <taxon>Digenea</taxon>
        <taxon>Plagiorchiida</taxon>
        <taxon>Echinostomata</taxon>
        <taxon>Echinostomatoidea</taxon>
        <taxon>Echinostomatidae</taxon>
        <taxon>Echinostoma</taxon>
    </lineage>
</organism>
<protein>
    <submittedName>
        <fullName evidence="3">C2H2-type domain-containing protein</fullName>
    </submittedName>
</protein>
<dbReference type="WBParaSite" id="ECPE_0000172501-mRNA-1">
    <property type="protein sequence ID" value="ECPE_0000172501-mRNA-1"/>
    <property type="gene ID" value="ECPE_0000172501"/>
</dbReference>
<dbReference type="Proteomes" id="UP000272942">
    <property type="component" value="Unassembled WGS sequence"/>
</dbReference>
<sequence>MRGTSEATERIFRLLGIKIAHKPASTVRSSLVNSKDRVEQHERSGVNYAIPFLGCNQHCMGETGKQLHTRLHEHKLTLRRTDPKSQIWNHCARTGHEIVIDNAKVVTRAKRGERLILEALHSVNSFNRHVEIDKHYVILAKPVTIGGLIDVQTAHRRTKRR</sequence>
<evidence type="ECO:0000313" key="2">
    <source>
        <dbReference type="Proteomes" id="UP000272942"/>
    </source>
</evidence>
<dbReference type="OrthoDB" id="6274432at2759"/>
<name>A0A183A440_9TREM</name>
<gene>
    <name evidence="1" type="ORF">ECPE_LOCUS1725</name>
</gene>
<dbReference type="EMBL" id="UZAN01014019">
    <property type="protein sequence ID" value="VDP45122.1"/>
    <property type="molecule type" value="Genomic_DNA"/>
</dbReference>
<reference evidence="3" key="1">
    <citation type="submission" date="2016-06" db="UniProtKB">
        <authorList>
            <consortium name="WormBaseParasite"/>
        </authorList>
    </citation>
    <scope>IDENTIFICATION</scope>
</reference>
<reference evidence="1 2" key="2">
    <citation type="submission" date="2018-11" db="EMBL/GenBank/DDBJ databases">
        <authorList>
            <consortium name="Pathogen Informatics"/>
        </authorList>
    </citation>
    <scope>NUCLEOTIDE SEQUENCE [LARGE SCALE GENOMIC DNA]</scope>
    <source>
        <strain evidence="1 2">Egypt</strain>
    </source>
</reference>
<evidence type="ECO:0000313" key="3">
    <source>
        <dbReference type="WBParaSite" id="ECPE_0000172501-mRNA-1"/>
    </source>
</evidence>